<dbReference type="PANTHER" id="PTHR43611:SF3">
    <property type="entry name" value="FLAVIN MONONUCLEOTIDE HYDROLASE 1, CHLOROPLATIC"/>
    <property type="match status" value="1"/>
</dbReference>
<gene>
    <name evidence="1" type="ORF">ACIGW0_32195</name>
</gene>
<dbReference type="InterPro" id="IPR006439">
    <property type="entry name" value="HAD-SF_hydro_IA"/>
</dbReference>
<sequence>MIRTLFVDAGGVLYNNVNEETDFLDRVADRYGVDRGELARRVEESAPRYESGASHVHRVIARLVAGGSGSRAGTPAEGRWMDRAYLDSVRPHRDSFRVLRELRERRPEVRLVLTNNEAEHWDRLKDGAYGHFALFDTLCSSWRTGRVKPAPSFFTEALRACRAAAAETLLVDDRATVLRVGNGLGMRTLHVSVPEVFADRLGAAVGGDALPSEP</sequence>
<dbReference type="InterPro" id="IPR023214">
    <property type="entry name" value="HAD_sf"/>
</dbReference>
<dbReference type="Gene3D" id="3.40.50.1000">
    <property type="entry name" value="HAD superfamily/HAD-like"/>
    <property type="match status" value="1"/>
</dbReference>
<dbReference type="SFLD" id="SFLDS00003">
    <property type="entry name" value="Haloacid_Dehalogenase"/>
    <property type="match status" value="1"/>
</dbReference>
<dbReference type="InterPro" id="IPR036412">
    <property type="entry name" value="HAD-like_sf"/>
</dbReference>
<dbReference type="PANTHER" id="PTHR43611">
    <property type="entry name" value="ALPHA-D-GLUCOSE 1-PHOSPHATE PHOSPHATASE"/>
    <property type="match status" value="1"/>
</dbReference>
<dbReference type="NCBIfam" id="TIGR01509">
    <property type="entry name" value="HAD-SF-IA-v3"/>
    <property type="match status" value="1"/>
</dbReference>
<dbReference type="SUPFAM" id="SSF56784">
    <property type="entry name" value="HAD-like"/>
    <property type="match status" value="1"/>
</dbReference>
<dbReference type="Pfam" id="PF00702">
    <property type="entry name" value="Hydrolase"/>
    <property type="match status" value="1"/>
</dbReference>
<evidence type="ECO:0000313" key="2">
    <source>
        <dbReference type="Proteomes" id="UP001614391"/>
    </source>
</evidence>
<dbReference type="Proteomes" id="UP001614391">
    <property type="component" value="Unassembled WGS sequence"/>
</dbReference>
<protein>
    <submittedName>
        <fullName evidence="1">HAD family hydrolase</fullName>
        <ecNumber evidence="1">3.1.3.-</ecNumber>
    </submittedName>
</protein>
<keyword evidence="1" id="KW-0378">Hydrolase</keyword>
<organism evidence="1 2">
    <name type="scientific">Streptomyces bikiniensis</name>
    <dbReference type="NCBI Taxonomy" id="1896"/>
    <lineage>
        <taxon>Bacteria</taxon>
        <taxon>Bacillati</taxon>
        <taxon>Actinomycetota</taxon>
        <taxon>Actinomycetes</taxon>
        <taxon>Kitasatosporales</taxon>
        <taxon>Streptomycetaceae</taxon>
        <taxon>Streptomyces</taxon>
    </lineage>
</organism>
<dbReference type="EMBL" id="JBITYT010000026">
    <property type="protein sequence ID" value="MFI9124002.1"/>
    <property type="molecule type" value="Genomic_DNA"/>
</dbReference>
<dbReference type="GO" id="GO:0016787">
    <property type="term" value="F:hydrolase activity"/>
    <property type="evidence" value="ECO:0007669"/>
    <property type="project" value="UniProtKB-KW"/>
</dbReference>
<dbReference type="EC" id="3.1.3.-" evidence="1"/>
<name>A0ABW8D2B3_STRBI</name>
<evidence type="ECO:0000313" key="1">
    <source>
        <dbReference type="EMBL" id="MFI9124002.1"/>
    </source>
</evidence>
<accession>A0ABW8D2B3</accession>
<proteinExistence type="predicted"/>
<dbReference type="SFLD" id="SFLDG01129">
    <property type="entry name" value="C1.5:_HAD__Beta-PGM__Phosphata"/>
    <property type="match status" value="1"/>
</dbReference>
<dbReference type="RefSeq" id="WP_399621999.1">
    <property type="nucleotide sequence ID" value="NZ_JBITYT010000026.1"/>
</dbReference>
<keyword evidence="2" id="KW-1185">Reference proteome</keyword>
<reference evidence="1 2" key="1">
    <citation type="submission" date="2024-10" db="EMBL/GenBank/DDBJ databases">
        <title>The Natural Products Discovery Center: Release of the First 8490 Sequenced Strains for Exploring Actinobacteria Biosynthetic Diversity.</title>
        <authorList>
            <person name="Kalkreuter E."/>
            <person name="Kautsar S.A."/>
            <person name="Yang D."/>
            <person name="Bader C.D."/>
            <person name="Teijaro C.N."/>
            <person name="Fluegel L."/>
            <person name="Davis C.M."/>
            <person name="Simpson J.R."/>
            <person name="Lauterbach L."/>
            <person name="Steele A.D."/>
            <person name="Gui C."/>
            <person name="Meng S."/>
            <person name="Li G."/>
            <person name="Viehrig K."/>
            <person name="Ye F."/>
            <person name="Su P."/>
            <person name="Kiefer A.F."/>
            <person name="Nichols A."/>
            <person name="Cepeda A.J."/>
            <person name="Yan W."/>
            <person name="Fan B."/>
            <person name="Jiang Y."/>
            <person name="Adhikari A."/>
            <person name="Zheng C.-J."/>
            <person name="Schuster L."/>
            <person name="Cowan T.M."/>
            <person name="Smanski M.J."/>
            <person name="Chevrette M.G."/>
            <person name="De Carvalho L.P.S."/>
            <person name="Shen B."/>
        </authorList>
    </citation>
    <scope>NUCLEOTIDE SEQUENCE [LARGE SCALE GENOMIC DNA]</scope>
    <source>
        <strain evidence="1 2">NPDC053346</strain>
    </source>
</reference>
<comment type="caution">
    <text evidence="1">The sequence shown here is derived from an EMBL/GenBank/DDBJ whole genome shotgun (WGS) entry which is preliminary data.</text>
</comment>